<evidence type="ECO:0000313" key="8">
    <source>
        <dbReference type="Proteomes" id="UP001596505"/>
    </source>
</evidence>
<dbReference type="Pfam" id="PF04263">
    <property type="entry name" value="TPK_catalytic"/>
    <property type="match status" value="1"/>
</dbReference>
<sequence length="222" mass="25062">MKEVAILAGGPWKLVPPFNSKELKRCEWVGVDRGLYYLIKAGIRPVRAFGDFDSISESERLQIEKEHIDLTIYPAEKDATDMELAVDWVIEQQPERCYILGATGGRMDHGLLNIQLLYKGLHTGTEFIIIDKQNQITLLKPGSYDVIRQEKFPYISFVPFSKKITGINLNGFKYSLEKAELFLGSSLCISNELIQPKGTISFDDGLLLMIKSCDQDSQKIGL</sequence>
<dbReference type="GO" id="GO:0004788">
    <property type="term" value="F:thiamine diphosphokinase activity"/>
    <property type="evidence" value="ECO:0007669"/>
    <property type="project" value="UniProtKB-EC"/>
</dbReference>
<dbReference type="InterPro" id="IPR036371">
    <property type="entry name" value="TPK_B1-bd_sf"/>
</dbReference>
<protein>
    <recommendedName>
        <fullName evidence="5">Thiamine diphosphokinase</fullName>
        <ecNumber evidence="5">2.7.6.2</ecNumber>
    </recommendedName>
</protein>
<name>A0ABW2PSX1_9BACL</name>
<dbReference type="Gene3D" id="3.40.50.10240">
    <property type="entry name" value="Thiamin pyrophosphokinase, catalytic domain"/>
    <property type="match status" value="1"/>
</dbReference>
<dbReference type="InterPro" id="IPR007373">
    <property type="entry name" value="Thiamin_PyroPKinase_B1-bd"/>
</dbReference>
<dbReference type="Pfam" id="PF04265">
    <property type="entry name" value="TPK_B1_binding"/>
    <property type="match status" value="1"/>
</dbReference>
<organism evidence="7 8">
    <name type="scientific">Scopulibacillus cellulosilyticus</name>
    <dbReference type="NCBI Taxonomy" id="2665665"/>
    <lineage>
        <taxon>Bacteria</taxon>
        <taxon>Bacillati</taxon>
        <taxon>Bacillota</taxon>
        <taxon>Bacilli</taxon>
        <taxon>Bacillales</taxon>
        <taxon>Sporolactobacillaceae</taxon>
        <taxon>Scopulibacillus</taxon>
    </lineage>
</organism>
<evidence type="ECO:0000256" key="2">
    <source>
        <dbReference type="ARBA" id="ARBA00022741"/>
    </source>
</evidence>
<dbReference type="SUPFAM" id="SSF63862">
    <property type="entry name" value="Thiamin pyrophosphokinase, substrate-binding domain"/>
    <property type="match status" value="1"/>
</dbReference>
<dbReference type="Proteomes" id="UP001596505">
    <property type="component" value="Unassembled WGS sequence"/>
</dbReference>
<dbReference type="NCBIfam" id="TIGR01378">
    <property type="entry name" value="thi_PPkinase"/>
    <property type="match status" value="1"/>
</dbReference>
<keyword evidence="3" id="KW-0418">Kinase</keyword>
<dbReference type="InterPro" id="IPR007371">
    <property type="entry name" value="TPK_catalytic"/>
</dbReference>
<dbReference type="CDD" id="cd07995">
    <property type="entry name" value="TPK"/>
    <property type="match status" value="1"/>
</dbReference>
<dbReference type="SMART" id="SM00983">
    <property type="entry name" value="TPK_B1_binding"/>
    <property type="match status" value="1"/>
</dbReference>
<dbReference type="PANTHER" id="PTHR41299">
    <property type="entry name" value="THIAMINE PYROPHOSPHOKINASE"/>
    <property type="match status" value="1"/>
</dbReference>
<evidence type="ECO:0000313" key="7">
    <source>
        <dbReference type="EMBL" id="MFC7392509.1"/>
    </source>
</evidence>
<comment type="caution">
    <text evidence="7">The sequence shown here is derived from an EMBL/GenBank/DDBJ whole genome shotgun (WGS) entry which is preliminary data.</text>
</comment>
<dbReference type="EMBL" id="JBHTCO010000004">
    <property type="protein sequence ID" value="MFC7392509.1"/>
    <property type="molecule type" value="Genomic_DNA"/>
</dbReference>
<keyword evidence="4" id="KW-0067">ATP-binding</keyword>
<keyword evidence="8" id="KW-1185">Reference proteome</keyword>
<evidence type="ECO:0000256" key="5">
    <source>
        <dbReference type="NCBIfam" id="TIGR01378"/>
    </source>
</evidence>
<gene>
    <name evidence="7" type="ORF">ACFQRG_05880</name>
</gene>
<evidence type="ECO:0000256" key="3">
    <source>
        <dbReference type="ARBA" id="ARBA00022777"/>
    </source>
</evidence>
<accession>A0ABW2PSX1</accession>
<dbReference type="EC" id="2.7.6.2" evidence="5"/>
<dbReference type="SUPFAM" id="SSF63999">
    <property type="entry name" value="Thiamin pyrophosphokinase, catalytic domain"/>
    <property type="match status" value="1"/>
</dbReference>
<dbReference type="PANTHER" id="PTHR41299:SF1">
    <property type="entry name" value="THIAMINE PYROPHOSPHOKINASE"/>
    <property type="match status" value="1"/>
</dbReference>
<feature type="domain" description="Thiamin pyrophosphokinase thiamin-binding" evidence="6">
    <location>
        <begin position="142"/>
        <end position="208"/>
    </location>
</feature>
<dbReference type="InterPro" id="IPR053149">
    <property type="entry name" value="TPK"/>
</dbReference>
<dbReference type="RefSeq" id="WP_380964686.1">
    <property type="nucleotide sequence ID" value="NZ_JBHTCO010000004.1"/>
</dbReference>
<reference evidence="8" key="1">
    <citation type="journal article" date="2019" name="Int. J. Syst. Evol. Microbiol.">
        <title>The Global Catalogue of Microorganisms (GCM) 10K type strain sequencing project: providing services to taxonomists for standard genome sequencing and annotation.</title>
        <authorList>
            <consortium name="The Broad Institute Genomics Platform"/>
            <consortium name="The Broad Institute Genome Sequencing Center for Infectious Disease"/>
            <person name="Wu L."/>
            <person name="Ma J."/>
        </authorList>
    </citation>
    <scope>NUCLEOTIDE SEQUENCE [LARGE SCALE GENOMIC DNA]</scope>
    <source>
        <strain evidence="8">CGMCC 1.16305</strain>
    </source>
</reference>
<keyword evidence="2" id="KW-0547">Nucleotide-binding</keyword>
<evidence type="ECO:0000256" key="4">
    <source>
        <dbReference type="ARBA" id="ARBA00022840"/>
    </source>
</evidence>
<proteinExistence type="predicted"/>
<evidence type="ECO:0000259" key="6">
    <source>
        <dbReference type="SMART" id="SM00983"/>
    </source>
</evidence>
<dbReference type="InterPro" id="IPR036759">
    <property type="entry name" value="TPK_catalytic_sf"/>
</dbReference>
<evidence type="ECO:0000256" key="1">
    <source>
        <dbReference type="ARBA" id="ARBA00022679"/>
    </source>
</evidence>
<dbReference type="InterPro" id="IPR006282">
    <property type="entry name" value="Thi_PPkinase"/>
</dbReference>
<keyword evidence="1 7" id="KW-0808">Transferase</keyword>